<reference evidence="2" key="2">
    <citation type="submission" date="2015-08" db="UniProtKB">
        <authorList>
            <consortium name="WormBaseParasite"/>
        </authorList>
    </citation>
    <scope>IDENTIFICATION</scope>
</reference>
<sequence length="39" mass="4840">MIYLHNITGKNAYIKMNKSFLFYYKRANKIYKFLKSIFQ</sequence>
<protein>
    <submittedName>
        <fullName evidence="2">Glycosyltransferase family 2 protein</fullName>
    </submittedName>
</protein>
<dbReference type="AlphaFoldDB" id="A0A0K0EU02"/>
<name>A0A0K0EU02_STRVS</name>
<reference evidence="1" key="1">
    <citation type="submission" date="2014-07" db="EMBL/GenBank/DDBJ databases">
        <authorList>
            <person name="Martin A.A"/>
            <person name="De Silva N."/>
        </authorList>
    </citation>
    <scope>NUCLEOTIDE SEQUENCE</scope>
</reference>
<proteinExistence type="predicted"/>
<accession>A0A0K0EU02</accession>
<dbReference type="Proteomes" id="UP000035680">
    <property type="component" value="Unassembled WGS sequence"/>
</dbReference>
<evidence type="ECO:0000313" key="1">
    <source>
        <dbReference type="Proteomes" id="UP000035680"/>
    </source>
</evidence>
<evidence type="ECO:0000313" key="2">
    <source>
        <dbReference type="WBParaSite" id="SVE_0000944350.1"/>
    </source>
</evidence>
<organism evidence="1 2">
    <name type="scientific">Strongyloides venezuelensis</name>
    <name type="common">Threadworm</name>
    <dbReference type="NCBI Taxonomy" id="75913"/>
    <lineage>
        <taxon>Eukaryota</taxon>
        <taxon>Metazoa</taxon>
        <taxon>Ecdysozoa</taxon>
        <taxon>Nematoda</taxon>
        <taxon>Chromadorea</taxon>
        <taxon>Rhabditida</taxon>
        <taxon>Tylenchina</taxon>
        <taxon>Panagrolaimomorpha</taxon>
        <taxon>Strongyloidoidea</taxon>
        <taxon>Strongyloididae</taxon>
        <taxon>Strongyloides</taxon>
    </lineage>
</organism>
<dbReference type="WBParaSite" id="SVE_0000944350.1">
    <property type="protein sequence ID" value="SVE_0000944350.1"/>
    <property type="gene ID" value="SVE_0000944350"/>
</dbReference>
<keyword evidence="1" id="KW-1185">Reference proteome</keyword>